<reference evidence="2 4" key="2">
    <citation type="submission" date="2019-09" db="EMBL/GenBank/DDBJ databases">
        <authorList>
            <consortium name="PulseNet: The National Subtyping Network for Foodborne Disease Surveillance"/>
            <person name="Tarr C.L."/>
            <person name="Trees E."/>
            <person name="Katz L.S."/>
            <person name="Carleton-Romer H.A."/>
            <person name="Stroika S."/>
            <person name="Kucerova Z."/>
            <person name="Roache K.F."/>
            <person name="Sabol A.L."/>
            <person name="Besser J."/>
            <person name="Gerner-Smidt P."/>
        </authorList>
    </citation>
    <scope>NUCLEOTIDE SEQUENCE [LARGE SCALE GENOMIC DNA]</scope>
    <source>
        <strain evidence="2 4">PNUSAL005666</strain>
    </source>
</reference>
<dbReference type="RefSeq" id="WP_061394535.1">
    <property type="nucleotide sequence ID" value="NZ_JAIQYH010000003.1"/>
</dbReference>
<gene>
    <name evidence="1" type="ORF">ARR48_13675</name>
    <name evidence="2" type="ORF">F1788_05980</name>
</gene>
<protein>
    <recommendedName>
        <fullName evidence="5">UDP-N-acetylglucosamine--peptide N-acetylglucosaminyltransferase stabilizing protein GtfB</fullName>
    </recommendedName>
</protein>
<reference evidence="1 3" key="1">
    <citation type="submission" date="2018-06" db="EMBL/GenBank/DDBJ databases">
        <authorList>
            <consortium name="GenomeTrakr: Next Generation Sequencing Network for Food Pathogen Tracability"/>
        </authorList>
    </citation>
    <scope>NUCLEOTIDE SEQUENCE [LARGE SCALE GENOMIC DNA]</scope>
    <source>
        <strain evidence="1 3">FDA00006304</strain>
    </source>
</reference>
<dbReference type="Proteomes" id="UP000421738">
    <property type="component" value="Unassembled WGS sequence"/>
</dbReference>
<evidence type="ECO:0000313" key="2">
    <source>
        <dbReference type="EMBL" id="ECR7122263.1"/>
    </source>
</evidence>
<evidence type="ECO:0000313" key="4">
    <source>
        <dbReference type="Proteomes" id="UP000421738"/>
    </source>
</evidence>
<sequence length="443" mass="51319">MNIFLADYYHESTKRLIQSLSLASINFKTVVIHYDGDLSTEFYSPFTYFTGWHSAIGSGLFFNEIKVPPLYEIRHQNSLGGNIFLGDFIVGKFHYFKNTQRIVKQVDWLDRKGLVVTSDCYSIQGFKYAIQLYSTDKKVSQKIFLNEQGDEVIHWNLEVGTVQLNNNHKIVEFANLTEFTSHFIRTLQHSGEIKKINQLFINSLSFPLFVANACPYQTTLFWQEFIKNDIPQNMVHELVEKRALTKIMFESEEEYTKVSQLHSNSHVQLNYLSPLEKFERVHRPSGKALILTKSDQLHHIEEILDSVPNLKLTIAAPTNMSQKLYDLQEKYPSISLLPSVSEKDIATLLEMHDIYLDINAGSEVDNCIYRAYCQKYLIIGFEEVAKNPRYALLNSSNEYLKLIELLQNGLNPKFAPTLVNKLERKHGPKSTIKQYKKYLNPHK</sequence>
<dbReference type="Proteomes" id="UP000368805">
    <property type="component" value="Unassembled WGS sequence"/>
</dbReference>
<dbReference type="AlphaFoldDB" id="A0AAD2R7Q8"/>
<dbReference type="EMBL" id="AAAQVA010000006">
    <property type="protein sequence ID" value="EAE1632844.1"/>
    <property type="molecule type" value="Genomic_DNA"/>
</dbReference>
<proteinExistence type="predicted"/>
<dbReference type="EMBL" id="AAKHCT010000001">
    <property type="protein sequence ID" value="ECR7122263.1"/>
    <property type="molecule type" value="Genomic_DNA"/>
</dbReference>
<organism evidence="2 4">
    <name type="scientific">Listeria monocytogenes</name>
    <dbReference type="NCBI Taxonomy" id="1639"/>
    <lineage>
        <taxon>Bacteria</taxon>
        <taxon>Bacillati</taxon>
        <taxon>Bacillota</taxon>
        <taxon>Bacilli</taxon>
        <taxon>Bacillales</taxon>
        <taxon>Listeriaceae</taxon>
        <taxon>Listeria</taxon>
    </lineage>
</organism>
<accession>A0AAD2R7Q8</accession>
<comment type="caution">
    <text evidence="2">The sequence shown here is derived from an EMBL/GenBank/DDBJ whole genome shotgun (WGS) entry which is preliminary data.</text>
</comment>
<evidence type="ECO:0000313" key="1">
    <source>
        <dbReference type="EMBL" id="EAE1632844.1"/>
    </source>
</evidence>
<name>A0AAD2R7Q8_LISMN</name>
<evidence type="ECO:0008006" key="5">
    <source>
        <dbReference type="Google" id="ProtNLM"/>
    </source>
</evidence>
<evidence type="ECO:0000313" key="3">
    <source>
        <dbReference type="Proteomes" id="UP000368805"/>
    </source>
</evidence>